<organism evidence="1 2">
    <name type="scientific">Lentibacillus cibarius</name>
    <dbReference type="NCBI Taxonomy" id="2583219"/>
    <lineage>
        <taxon>Bacteria</taxon>
        <taxon>Bacillati</taxon>
        <taxon>Bacillota</taxon>
        <taxon>Bacilli</taxon>
        <taxon>Bacillales</taxon>
        <taxon>Bacillaceae</taxon>
        <taxon>Lentibacillus</taxon>
    </lineage>
</organism>
<name>A0A5S3QIT4_9BACI</name>
<dbReference type="RefSeq" id="WP_138602639.1">
    <property type="nucleotide sequence ID" value="NZ_VCIA01000001.1"/>
</dbReference>
<evidence type="ECO:0000313" key="1">
    <source>
        <dbReference type="EMBL" id="TMN21840.1"/>
    </source>
</evidence>
<protein>
    <submittedName>
        <fullName evidence="1">Uncharacterized protein</fullName>
    </submittedName>
</protein>
<accession>A0A5S3QIT4</accession>
<dbReference type="EMBL" id="VCIA01000001">
    <property type="protein sequence ID" value="TMN21840.1"/>
    <property type="molecule type" value="Genomic_DNA"/>
</dbReference>
<evidence type="ECO:0000313" key="2">
    <source>
        <dbReference type="Proteomes" id="UP000306980"/>
    </source>
</evidence>
<sequence>MKEYCVIRSTKNRDYQETVIEANSMDDAREKVRKHYVNKLLEKESFIVFPVANHLGFNELNRLIFPDGDVVILIGQF</sequence>
<dbReference type="Proteomes" id="UP000306980">
    <property type="component" value="Unassembled WGS sequence"/>
</dbReference>
<comment type="caution">
    <text evidence="1">The sequence shown here is derived from an EMBL/GenBank/DDBJ whole genome shotgun (WGS) entry which is preliminary data.</text>
</comment>
<dbReference type="AlphaFoldDB" id="A0A5S3QIT4"/>
<proteinExistence type="predicted"/>
<gene>
    <name evidence="1" type="ORF">FFL34_06725</name>
</gene>
<reference evidence="1 2" key="1">
    <citation type="submission" date="2019-05" db="EMBL/GenBank/DDBJ databases">
        <title>Genomic analysis of Lentibacillus sp. NKC220-2.</title>
        <authorList>
            <person name="Oh Y.J."/>
        </authorList>
    </citation>
    <scope>NUCLEOTIDE SEQUENCE [LARGE SCALE GENOMIC DNA]</scope>
    <source>
        <strain evidence="1 2">NKC220-2</strain>
    </source>
</reference>